<protein>
    <submittedName>
        <fullName evidence="1">Uncharacterized protein</fullName>
    </submittedName>
</protein>
<gene>
    <name evidence="1" type="ORF">CF15_04005</name>
</gene>
<dbReference type="EMBL" id="LNTB01000001">
    <property type="protein sequence ID" value="KSW11964.1"/>
    <property type="molecule type" value="Genomic_DNA"/>
</dbReference>
<sequence>MLGTLDDRLVIYTGIILTATGASRCIELEAYASLTLLPRVASLGVAVAVEVPVVAQACGMGMVGVVEDVEARVWGRGLYYSSPLLGGLLSRVVMDAYAGEGKLPVERLRSPAAGTETLISSLEGSTAVLGTAVMPLYDLSGLWAVVVRLEKPLERRLAEAVYTNIGALEKAAYDTLDNPVDMIDSISERLAKLTGSRRLQRLRERLLKQGAIAVGLDIHGSHLIVVAEDAETAYTISALNRELGDRVEAPIAVPTA</sequence>
<accession>A0A0V8RV86</accession>
<comment type="caution">
    <text evidence="1">The sequence shown here is derived from an EMBL/GenBank/DDBJ whole genome shotgun (WGS) entry which is preliminary data.</text>
</comment>
<reference evidence="1 2" key="1">
    <citation type="submission" date="2015-11" db="EMBL/GenBank/DDBJ databases">
        <title>Genome sequence of Pyrodictium occultum PL-19, a marine hyperthermophilic archaeon isolated from Volcano, Italy.</title>
        <authorList>
            <person name="Utturkar S."/>
            <person name="Huber H."/>
            <person name="Leptihn S."/>
            <person name="Brown S."/>
            <person name="Stetter K.O."/>
            <person name="Podar M."/>
        </authorList>
    </citation>
    <scope>NUCLEOTIDE SEQUENCE [LARGE SCALE GENOMIC DNA]</scope>
    <source>
        <strain evidence="1 2">PL-19</strain>
    </source>
</reference>
<keyword evidence="2" id="KW-1185">Reference proteome</keyword>
<dbReference type="RefSeq" id="WP_058370643.1">
    <property type="nucleotide sequence ID" value="NZ_LNTB01000001.1"/>
</dbReference>
<dbReference type="AlphaFoldDB" id="A0A0V8RV86"/>
<dbReference type="OrthoDB" id="15489at2157"/>
<name>A0A0V8RV86_PYROC</name>
<organism evidence="1 2">
    <name type="scientific">Pyrodictium occultum</name>
    <dbReference type="NCBI Taxonomy" id="2309"/>
    <lineage>
        <taxon>Archaea</taxon>
        <taxon>Thermoproteota</taxon>
        <taxon>Thermoprotei</taxon>
        <taxon>Desulfurococcales</taxon>
        <taxon>Pyrodictiaceae</taxon>
        <taxon>Pyrodictium</taxon>
    </lineage>
</organism>
<evidence type="ECO:0000313" key="2">
    <source>
        <dbReference type="Proteomes" id="UP000053352"/>
    </source>
</evidence>
<dbReference type="Proteomes" id="UP000053352">
    <property type="component" value="Unassembled WGS sequence"/>
</dbReference>
<evidence type="ECO:0000313" key="1">
    <source>
        <dbReference type="EMBL" id="KSW11964.1"/>
    </source>
</evidence>
<dbReference type="STRING" id="2309.CF15_04005"/>
<proteinExistence type="predicted"/>